<dbReference type="Proteomes" id="UP000744032">
    <property type="component" value="Unassembled WGS sequence"/>
</dbReference>
<reference evidence="2 3" key="1">
    <citation type="submission" date="2020-04" db="EMBL/GenBank/DDBJ databases">
        <title>Genome sequence of Streptomyces galbus strain I339.</title>
        <authorList>
            <person name="Silva E.A.N."/>
            <person name="Merces M."/>
            <person name="Castelo Branco A.P.O.T."/>
            <person name="Vasconcelos P.C."/>
            <person name="Costa N.P."/>
            <person name="Marinho G.C.S."/>
            <person name="Oliveira C.J.B."/>
            <person name="Araujo D."/>
            <person name="Rodrigues Junior V.S."/>
            <person name="Almeida R."/>
            <person name="Silva Filho U.R."/>
            <person name="Andrade A.S.A."/>
            <person name="Cibulski S.P."/>
        </authorList>
    </citation>
    <scope>NUCLEOTIDE SEQUENCE [LARGE SCALE GENOMIC DNA]</scope>
    <source>
        <strain evidence="2 3">I339</strain>
    </source>
</reference>
<accession>A0ABX1IQY1</accession>
<evidence type="ECO:0000256" key="1">
    <source>
        <dbReference type="SAM" id="MobiDB-lite"/>
    </source>
</evidence>
<organism evidence="2 3">
    <name type="scientific">Streptomyces galbus</name>
    <dbReference type="NCBI Taxonomy" id="33898"/>
    <lineage>
        <taxon>Bacteria</taxon>
        <taxon>Bacillati</taxon>
        <taxon>Actinomycetota</taxon>
        <taxon>Actinomycetes</taxon>
        <taxon>Kitasatosporales</taxon>
        <taxon>Streptomycetaceae</taxon>
        <taxon>Streptomyces</taxon>
    </lineage>
</organism>
<evidence type="ECO:0000313" key="3">
    <source>
        <dbReference type="Proteomes" id="UP000744032"/>
    </source>
</evidence>
<comment type="caution">
    <text evidence="2">The sequence shown here is derived from an EMBL/GenBank/DDBJ whole genome shotgun (WGS) entry which is preliminary data.</text>
</comment>
<name>A0ABX1IQY1_STRGB</name>
<sequence length="63" mass="7339">MSREPEEPREQQPAAQEPLPDVLELSLAELRTVRHPVLREVLEDLRTRAARPSEMLWGFNNSF</sequence>
<dbReference type="RefSeq" id="WP_168375599.1">
    <property type="nucleotide sequence ID" value="NZ_JAAXMD010000320.1"/>
</dbReference>
<protein>
    <submittedName>
        <fullName evidence="2">FXSXX-COOH protein</fullName>
    </submittedName>
</protein>
<evidence type="ECO:0000313" key="2">
    <source>
        <dbReference type="EMBL" id="NKQ27777.1"/>
    </source>
</evidence>
<dbReference type="InterPro" id="IPR026334">
    <property type="entry name" value="FxSxx-COOH"/>
</dbReference>
<dbReference type="NCBIfam" id="TIGR04268">
    <property type="entry name" value="FxSxx-COOH"/>
    <property type="match status" value="1"/>
</dbReference>
<gene>
    <name evidence="2" type="primary">fxsA</name>
    <name evidence="2" type="ORF">HF200_26070</name>
</gene>
<keyword evidence="3" id="KW-1185">Reference proteome</keyword>
<feature type="region of interest" description="Disordered" evidence="1">
    <location>
        <begin position="1"/>
        <end position="21"/>
    </location>
</feature>
<feature type="compositionally biased region" description="Basic and acidic residues" evidence="1">
    <location>
        <begin position="1"/>
        <end position="10"/>
    </location>
</feature>
<dbReference type="EMBL" id="JAAXMD010000320">
    <property type="protein sequence ID" value="NKQ27777.1"/>
    <property type="molecule type" value="Genomic_DNA"/>
</dbReference>
<proteinExistence type="predicted"/>